<comment type="caution">
    <text evidence="1">The sequence shown here is derived from an EMBL/GenBank/DDBJ whole genome shotgun (WGS) entry which is preliminary data.</text>
</comment>
<proteinExistence type="predicted"/>
<name>A0ABW7UUF9_9ACTN</name>
<protein>
    <submittedName>
        <fullName evidence="1">Uncharacterized protein</fullName>
    </submittedName>
</protein>
<dbReference type="EMBL" id="JBIRWE010000005">
    <property type="protein sequence ID" value="MFI1965385.1"/>
    <property type="molecule type" value="Genomic_DNA"/>
</dbReference>
<dbReference type="Proteomes" id="UP001611548">
    <property type="component" value="Unassembled WGS sequence"/>
</dbReference>
<gene>
    <name evidence="1" type="ORF">ACH429_14945</name>
</gene>
<reference evidence="1 2" key="1">
    <citation type="submission" date="2024-10" db="EMBL/GenBank/DDBJ databases">
        <title>The Natural Products Discovery Center: Release of the First 8490 Sequenced Strains for Exploring Actinobacteria Biosynthetic Diversity.</title>
        <authorList>
            <person name="Kalkreuter E."/>
            <person name="Kautsar S.A."/>
            <person name="Yang D."/>
            <person name="Bader C.D."/>
            <person name="Teijaro C.N."/>
            <person name="Fluegel L."/>
            <person name="Davis C.M."/>
            <person name="Simpson J.R."/>
            <person name="Lauterbach L."/>
            <person name="Steele A.D."/>
            <person name="Gui C."/>
            <person name="Meng S."/>
            <person name="Li G."/>
            <person name="Viehrig K."/>
            <person name="Ye F."/>
            <person name="Su P."/>
            <person name="Kiefer A.F."/>
            <person name="Nichols A."/>
            <person name="Cepeda A.J."/>
            <person name="Yan W."/>
            <person name="Fan B."/>
            <person name="Jiang Y."/>
            <person name="Adhikari A."/>
            <person name="Zheng C.-J."/>
            <person name="Schuster L."/>
            <person name="Cowan T.M."/>
            <person name="Smanski M.J."/>
            <person name="Chevrette M.G."/>
            <person name="De Carvalho L.P.S."/>
            <person name="Shen B."/>
        </authorList>
    </citation>
    <scope>NUCLEOTIDE SEQUENCE [LARGE SCALE GENOMIC DNA]</scope>
    <source>
        <strain evidence="1 2">NPDC020327</strain>
    </source>
</reference>
<sequence length="161" mass="17799">MSTLTTERTIARSLMETKLFDRLVATLARDHRMTLPRATRVMDQALAYLATCAQRPVGSPVLSPSPTVDLGWHVFLQYTEPYDRWFASHRWRKVHHHPFDEQGVAYEPASVVIPRTVDAIETAGFAVDEELWAATSLNCSQGGAPKNCGDDGKGGNEPTGC</sequence>
<accession>A0ABW7UUF9</accession>
<keyword evidence="2" id="KW-1185">Reference proteome</keyword>
<dbReference type="RefSeq" id="WP_055473134.1">
    <property type="nucleotide sequence ID" value="NZ_JBIRWE010000005.1"/>
</dbReference>
<evidence type="ECO:0000313" key="1">
    <source>
        <dbReference type="EMBL" id="MFI1965385.1"/>
    </source>
</evidence>
<organism evidence="1 2">
    <name type="scientific">Streptomyces pathocidini</name>
    <dbReference type="NCBI Taxonomy" id="1650571"/>
    <lineage>
        <taxon>Bacteria</taxon>
        <taxon>Bacillati</taxon>
        <taxon>Actinomycetota</taxon>
        <taxon>Actinomycetes</taxon>
        <taxon>Kitasatosporales</taxon>
        <taxon>Streptomycetaceae</taxon>
        <taxon>Streptomyces</taxon>
    </lineage>
</organism>
<evidence type="ECO:0000313" key="2">
    <source>
        <dbReference type="Proteomes" id="UP001611548"/>
    </source>
</evidence>